<dbReference type="GO" id="GO:0005524">
    <property type="term" value="F:ATP binding"/>
    <property type="evidence" value="ECO:0007669"/>
    <property type="project" value="UniProtKB-KW"/>
</dbReference>
<dbReference type="InterPro" id="IPR027417">
    <property type="entry name" value="P-loop_NTPase"/>
</dbReference>
<dbReference type="FunFam" id="3.40.50.300:FF:000006">
    <property type="entry name" value="DNA-binding transcriptional regulator NtrC"/>
    <property type="match status" value="1"/>
</dbReference>
<dbReference type="Gene3D" id="1.10.8.60">
    <property type="match status" value="1"/>
</dbReference>
<proteinExistence type="predicted"/>
<keyword evidence="4" id="KW-0238">DNA-binding</keyword>
<dbReference type="InterPro" id="IPR058031">
    <property type="entry name" value="AAA_lid_NorR"/>
</dbReference>
<protein>
    <submittedName>
        <fullName evidence="7">Response regulator of zinc sigma-54-dependent two-component system</fullName>
    </submittedName>
</protein>
<evidence type="ECO:0000256" key="5">
    <source>
        <dbReference type="ARBA" id="ARBA00023163"/>
    </source>
</evidence>
<dbReference type="Pfam" id="PF25601">
    <property type="entry name" value="AAA_lid_14"/>
    <property type="match status" value="1"/>
</dbReference>
<sequence>MRPGDCKTNNTNDTNGHGFVGTSLSMRALYEKIGNVASSDAAVFIQGETGTGKELCAEAIHAASSRADGPFVPVNCGAIPHDLMESEMFGHLKGSFTGAIANRDGAAKMADGGTLFLDEVCELAYDLQAKLLRFLQTGYIQPVGASRALKVDVRIVCATNKDPRMEMAEGRFRQDLFYRLFVLPLNLPPLRARGADIILVANHFLKKYSRQESKDFTRFSDTAMSILENHDWPGNIREVQNVIRMAVVMNNGPVVESSMLSELLGEADHMPKLDVSAFNVAGPSSVQTGRFRFRQLWQIERDAIEAAIVGCDGSIPKAAEKLGVSPSTIYRKRESWNGEGQAV</sequence>
<dbReference type="CDD" id="cd00009">
    <property type="entry name" value="AAA"/>
    <property type="match status" value="1"/>
</dbReference>
<dbReference type="InterPro" id="IPR025943">
    <property type="entry name" value="Sigma_54_int_dom_ATP-bd_2"/>
</dbReference>
<dbReference type="GO" id="GO:0006355">
    <property type="term" value="P:regulation of DNA-templated transcription"/>
    <property type="evidence" value="ECO:0007669"/>
    <property type="project" value="InterPro"/>
</dbReference>
<dbReference type="SUPFAM" id="SSF52540">
    <property type="entry name" value="P-loop containing nucleoside triphosphate hydrolases"/>
    <property type="match status" value="1"/>
</dbReference>
<dbReference type="Gene3D" id="1.10.10.60">
    <property type="entry name" value="Homeodomain-like"/>
    <property type="match status" value="1"/>
</dbReference>
<dbReference type="PROSITE" id="PS50045">
    <property type="entry name" value="SIGMA54_INTERACT_4"/>
    <property type="match status" value="1"/>
</dbReference>
<dbReference type="AlphaFoldDB" id="A0A3B0R924"/>
<dbReference type="InterPro" id="IPR002078">
    <property type="entry name" value="Sigma_54_int"/>
</dbReference>
<dbReference type="SMART" id="SM00382">
    <property type="entry name" value="AAA"/>
    <property type="match status" value="1"/>
</dbReference>
<dbReference type="Pfam" id="PF00158">
    <property type="entry name" value="Sigma54_activat"/>
    <property type="match status" value="1"/>
</dbReference>
<keyword evidence="3" id="KW-0805">Transcription regulation</keyword>
<evidence type="ECO:0000259" key="6">
    <source>
        <dbReference type="PROSITE" id="PS50045"/>
    </source>
</evidence>
<evidence type="ECO:0000256" key="2">
    <source>
        <dbReference type="ARBA" id="ARBA00022840"/>
    </source>
</evidence>
<evidence type="ECO:0000256" key="4">
    <source>
        <dbReference type="ARBA" id="ARBA00023125"/>
    </source>
</evidence>
<dbReference type="InterPro" id="IPR002197">
    <property type="entry name" value="HTH_Fis"/>
</dbReference>
<reference evidence="7" key="1">
    <citation type="submission" date="2018-06" db="EMBL/GenBank/DDBJ databases">
        <authorList>
            <person name="Zhirakovskaya E."/>
        </authorList>
    </citation>
    <scope>NUCLEOTIDE SEQUENCE</scope>
</reference>
<dbReference type="PANTHER" id="PTHR32071:SF117">
    <property type="entry name" value="PTS-DEPENDENT DIHYDROXYACETONE KINASE OPERON REGULATORY PROTEIN-RELATED"/>
    <property type="match status" value="1"/>
</dbReference>
<feature type="domain" description="Sigma-54 factor interaction" evidence="6">
    <location>
        <begin position="19"/>
        <end position="248"/>
    </location>
</feature>
<dbReference type="InterPro" id="IPR003593">
    <property type="entry name" value="AAA+_ATPase"/>
</dbReference>
<dbReference type="PROSITE" id="PS00676">
    <property type="entry name" value="SIGMA54_INTERACT_2"/>
    <property type="match status" value="1"/>
</dbReference>
<organism evidence="7">
    <name type="scientific">hydrothermal vent metagenome</name>
    <dbReference type="NCBI Taxonomy" id="652676"/>
    <lineage>
        <taxon>unclassified sequences</taxon>
        <taxon>metagenomes</taxon>
        <taxon>ecological metagenomes</taxon>
    </lineage>
</organism>
<accession>A0A3B0R924</accession>
<dbReference type="InterPro" id="IPR009057">
    <property type="entry name" value="Homeodomain-like_sf"/>
</dbReference>
<dbReference type="Gene3D" id="3.40.50.300">
    <property type="entry name" value="P-loop containing nucleotide triphosphate hydrolases"/>
    <property type="match status" value="1"/>
</dbReference>
<gene>
    <name evidence="7" type="ORF">MNBD_ALPHA08-2430</name>
</gene>
<evidence type="ECO:0000256" key="1">
    <source>
        <dbReference type="ARBA" id="ARBA00022741"/>
    </source>
</evidence>
<keyword evidence="5" id="KW-0804">Transcription</keyword>
<dbReference type="Pfam" id="PF02954">
    <property type="entry name" value="HTH_8"/>
    <property type="match status" value="1"/>
</dbReference>
<dbReference type="PANTHER" id="PTHR32071">
    <property type="entry name" value="TRANSCRIPTIONAL REGULATORY PROTEIN"/>
    <property type="match status" value="1"/>
</dbReference>
<keyword evidence="1" id="KW-0547">Nucleotide-binding</keyword>
<dbReference type="GO" id="GO:0043565">
    <property type="term" value="F:sequence-specific DNA binding"/>
    <property type="evidence" value="ECO:0007669"/>
    <property type="project" value="InterPro"/>
</dbReference>
<keyword evidence="2" id="KW-0067">ATP-binding</keyword>
<name>A0A3B0R924_9ZZZZ</name>
<evidence type="ECO:0000313" key="7">
    <source>
        <dbReference type="EMBL" id="VAV88017.1"/>
    </source>
</evidence>
<dbReference type="SUPFAM" id="SSF46689">
    <property type="entry name" value="Homeodomain-like"/>
    <property type="match status" value="1"/>
</dbReference>
<evidence type="ECO:0000256" key="3">
    <source>
        <dbReference type="ARBA" id="ARBA00023015"/>
    </source>
</evidence>
<dbReference type="EMBL" id="UOEC01000035">
    <property type="protein sequence ID" value="VAV88017.1"/>
    <property type="molecule type" value="Genomic_DNA"/>
</dbReference>